<dbReference type="RefSeq" id="WP_013117316.1">
    <property type="nucleotide sequence ID" value="NC_014151.1"/>
</dbReference>
<organism evidence="2 3">
    <name type="scientific">Cellulomonas flavigena (strain ATCC 482 / DSM 20109 / BCRC 11376 / JCM 18109 / NBRC 3775 / NCIMB 8073 / NRS 134)</name>
    <dbReference type="NCBI Taxonomy" id="446466"/>
    <lineage>
        <taxon>Bacteria</taxon>
        <taxon>Bacillati</taxon>
        <taxon>Actinomycetota</taxon>
        <taxon>Actinomycetes</taxon>
        <taxon>Micrococcales</taxon>
        <taxon>Cellulomonadaceae</taxon>
        <taxon>Cellulomonas</taxon>
    </lineage>
</organism>
<protein>
    <submittedName>
        <fullName evidence="2">ThiJ/PfpI domain protein</fullName>
    </submittedName>
</protein>
<reference evidence="2 3" key="1">
    <citation type="journal article" date="2010" name="Stand. Genomic Sci.">
        <title>Complete genome sequence of Cellulomonas flavigena type strain (134).</title>
        <authorList>
            <person name="Abt B."/>
            <person name="Foster B."/>
            <person name="Lapidus A."/>
            <person name="Clum A."/>
            <person name="Sun H."/>
            <person name="Pukall R."/>
            <person name="Lucas S."/>
            <person name="Glavina Del Rio T."/>
            <person name="Nolan M."/>
            <person name="Tice H."/>
            <person name="Cheng J.F."/>
            <person name="Pitluck S."/>
            <person name="Liolios K."/>
            <person name="Ivanova N."/>
            <person name="Mavromatis K."/>
            <person name="Ovchinnikova G."/>
            <person name="Pati A."/>
            <person name="Goodwin L."/>
            <person name="Chen A."/>
            <person name="Palaniappan K."/>
            <person name="Land M."/>
            <person name="Hauser L."/>
            <person name="Chang Y.J."/>
            <person name="Jeffries C.D."/>
            <person name="Rohde M."/>
            <person name="Goker M."/>
            <person name="Woyke T."/>
            <person name="Bristow J."/>
            <person name="Eisen J.A."/>
            <person name="Markowitz V."/>
            <person name="Hugenholtz P."/>
            <person name="Kyrpides N.C."/>
            <person name="Klenk H.P."/>
        </authorList>
    </citation>
    <scope>NUCLEOTIDE SEQUENCE [LARGE SCALE GENOMIC DNA]</scope>
    <source>
        <strain evidence="3">ATCC 482 / DSM 20109 / BCRC 11376 / JCM 18109 / NBRC 3775 / NCIMB 8073 / NRS 134</strain>
    </source>
</reference>
<dbReference type="PANTHER" id="PTHR43130">
    <property type="entry name" value="ARAC-FAMILY TRANSCRIPTIONAL REGULATOR"/>
    <property type="match status" value="1"/>
</dbReference>
<dbReference type="InterPro" id="IPR052158">
    <property type="entry name" value="INH-QAR"/>
</dbReference>
<dbReference type="HOGENOM" id="CLU_000445_44_1_11"/>
<keyword evidence="3" id="KW-1185">Reference proteome</keyword>
<dbReference type="InterPro" id="IPR002818">
    <property type="entry name" value="DJ-1/PfpI"/>
</dbReference>
<dbReference type="PANTHER" id="PTHR43130:SF3">
    <property type="entry name" value="HTH-TYPE TRANSCRIPTIONAL REGULATOR RV1931C"/>
    <property type="match status" value="1"/>
</dbReference>
<dbReference type="KEGG" id="cfl:Cfla_2087"/>
<feature type="domain" description="DJ-1/PfpI" evidence="1">
    <location>
        <begin position="8"/>
        <end position="176"/>
    </location>
</feature>
<dbReference type="Pfam" id="PF01965">
    <property type="entry name" value="DJ-1_PfpI"/>
    <property type="match status" value="1"/>
</dbReference>
<dbReference type="Proteomes" id="UP000000849">
    <property type="component" value="Chromosome"/>
</dbReference>
<dbReference type="AlphaFoldDB" id="D5UFV9"/>
<name>D5UFV9_CELFN</name>
<gene>
    <name evidence="2" type="ordered locus">Cfla_2087</name>
</gene>
<dbReference type="Gene3D" id="3.40.50.880">
    <property type="match status" value="1"/>
</dbReference>
<dbReference type="InterPro" id="IPR029062">
    <property type="entry name" value="Class_I_gatase-like"/>
</dbReference>
<evidence type="ECO:0000313" key="3">
    <source>
        <dbReference type="Proteomes" id="UP000000849"/>
    </source>
</evidence>
<dbReference type="SUPFAM" id="SSF52317">
    <property type="entry name" value="Class I glutamine amidotransferase-like"/>
    <property type="match status" value="1"/>
</dbReference>
<proteinExistence type="predicted"/>
<dbReference type="EMBL" id="CP001964">
    <property type="protein sequence ID" value="ADG74982.1"/>
    <property type="molecule type" value="Genomic_DNA"/>
</dbReference>
<sequence length="199" mass="20747">MSTQAPLRVGVLVFDGVDELDAVGPWEVLASWARLSALHPDVLTFSADGGGVRCAKGLSLVPDTSTEDVGPLTVLLHPGGWGTRALMADEGHLAWVRAMRATTPLMTSVCTGSLVYAAAGLLAGRPATTHRSTLDELATADPSVLVDTESRFVDDGDVITAAGVCAGIDMALYLVARLESHDAAAAVRREIEYDPAPPV</sequence>
<dbReference type="STRING" id="446466.Cfla_2087"/>
<evidence type="ECO:0000313" key="2">
    <source>
        <dbReference type="EMBL" id="ADG74982.1"/>
    </source>
</evidence>
<dbReference type="OrthoDB" id="3194870at2"/>
<evidence type="ECO:0000259" key="1">
    <source>
        <dbReference type="Pfam" id="PF01965"/>
    </source>
</evidence>
<accession>D5UFV9</accession>
<dbReference type="CDD" id="cd03139">
    <property type="entry name" value="GATase1_PfpI_2"/>
    <property type="match status" value="1"/>
</dbReference>
<dbReference type="eggNOG" id="COG4977">
    <property type="taxonomic scope" value="Bacteria"/>
</dbReference>